<comment type="caution">
    <text evidence="1">The sequence shown here is derived from an EMBL/GenBank/DDBJ whole genome shotgun (WGS) entry which is preliminary data.</text>
</comment>
<sequence length="149" mass="16346">MILSWDMDTDAQNTGAKDWQFGKHLDRRFGGLIEDVMDNIRSSPLDLYLNQSGTCGADHSFIMNNYSPAKILAAAAFIIMILVSTPIDAMRPWRAEKSQIGNIPVPPASHSHCSYSSPEIGQCPIKHVFIDHVSAASPHHFSAVEPSSP</sequence>
<reference evidence="1 2" key="1">
    <citation type="journal article" date="2022" name="Hortic Res">
        <title>A haplotype resolved chromosomal level avocado genome allows analysis of novel avocado genes.</title>
        <authorList>
            <person name="Nath O."/>
            <person name="Fletcher S.J."/>
            <person name="Hayward A."/>
            <person name="Shaw L.M."/>
            <person name="Masouleh A.K."/>
            <person name="Furtado A."/>
            <person name="Henry R.J."/>
            <person name="Mitter N."/>
        </authorList>
    </citation>
    <scope>NUCLEOTIDE SEQUENCE [LARGE SCALE GENOMIC DNA]</scope>
    <source>
        <strain evidence="2">cv. Hass</strain>
    </source>
</reference>
<keyword evidence="2" id="KW-1185">Reference proteome</keyword>
<gene>
    <name evidence="1" type="ORF">MRB53_031582</name>
</gene>
<dbReference type="EMBL" id="CM056818">
    <property type="protein sequence ID" value="KAJ8623053.1"/>
    <property type="molecule type" value="Genomic_DNA"/>
</dbReference>
<organism evidence="1 2">
    <name type="scientific">Persea americana</name>
    <name type="common">Avocado</name>
    <dbReference type="NCBI Taxonomy" id="3435"/>
    <lineage>
        <taxon>Eukaryota</taxon>
        <taxon>Viridiplantae</taxon>
        <taxon>Streptophyta</taxon>
        <taxon>Embryophyta</taxon>
        <taxon>Tracheophyta</taxon>
        <taxon>Spermatophyta</taxon>
        <taxon>Magnoliopsida</taxon>
        <taxon>Magnoliidae</taxon>
        <taxon>Laurales</taxon>
        <taxon>Lauraceae</taxon>
        <taxon>Persea</taxon>
    </lineage>
</organism>
<name>A0ACC2KQ26_PERAE</name>
<evidence type="ECO:0000313" key="2">
    <source>
        <dbReference type="Proteomes" id="UP001234297"/>
    </source>
</evidence>
<dbReference type="Proteomes" id="UP001234297">
    <property type="component" value="Chromosome 10"/>
</dbReference>
<proteinExistence type="predicted"/>
<evidence type="ECO:0000313" key="1">
    <source>
        <dbReference type="EMBL" id="KAJ8623053.1"/>
    </source>
</evidence>
<accession>A0ACC2KQ26</accession>
<protein>
    <submittedName>
        <fullName evidence="1">Uncharacterized protein</fullName>
    </submittedName>
</protein>